<evidence type="ECO:0000313" key="3">
    <source>
        <dbReference type="Proteomes" id="UP000295184"/>
    </source>
</evidence>
<gene>
    <name evidence="2" type="ORF">EDD77_10818</name>
</gene>
<dbReference type="SUPFAM" id="SSF56281">
    <property type="entry name" value="Metallo-hydrolase/oxidoreductase"/>
    <property type="match status" value="1"/>
</dbReference>
<dbReference type="GO" id="GO:0050313">
    <property type="term" value="F:sulfur dioxygenase activity"/>
    <property type="evidence" value="ECO:0007669"/>
    <property type="project" value="TreeGrafter"/>
</dbReference>
<sequence length="277" mass="32095">MEKKLFYAPVEHPWKYAVPAYRAAPHVWQVGGQDDVCAYLLDCGEELMLIDTGYRASFYLMLDRIWQLGYDPRRIRKILLSHWHWDHVNGARYLQELSGAEVWISAIDEEQHQLWKERTDPLPMVDYRADHFYDDCATIDLGRFSVHTRLTPGHTPGATSFWFDDTDETTGETFRCAMHGGLGVAMMAPEYLERYDLPRQLPRVFVEDCLELADRWKVDICLPSHLNQGNVKPNIPADRTDYRVWIDRAQWGETMRGRAAAVRAMYPKGLGTGDETI</sequence>
<dbReference type="PANTHER" id="PTHR43084:SF1">
    <property type="entry name" value="PERSULFIDE DIOXYGENASE ETHE1, MITOCHONDRIAL"/>
    <property type="match status" value="1"/>
</dbReference>
<dbReference type="Pfam" id="PF00753">
    <property type="entry name" value="Lactamase_B"/>
    <property type="match status" value="1"/>
</dbReference>
<dbReference type="Proteomes" id="UP000295184">
    <property type="component" value="Unassembled WGS sequence"/>
</dbReference>
<dbReference type="AlphaFoldDB" id="A0A4R1QYV8"/>
<accession>A0A4R1QYV8</accession>
<dbReference type="EMBL" id="SLUM01000008">
    <property type="protein sequence ID" value="TCL58151.1"/>
    <property type="molecule type" value="Genomic_DNA"/>
</dbReference>
<comment type="caution">
    <text evidence="2">The sequence shown here is derived from an EMBL/GenBank/DDBJ whole genome shotgun (WGS) entry which is preliminary data.</text>
</comment>
<dbReference type="SMART" id="SM00849">
    <property type="entry name" value="Lactamase_B"/>
    <property type="match status" value="1"/>
</dbReference>
<evidence type="ECO:0000313" key="2">
    <source>
        <dbReference type="EMBL" id="TCL58151.1"/>
    </source>
</evidence>
<protein>
    <submittedName>
        <fullName evidence="2">Metallo-beta-lactamase class B</fullName>
    </submittedName>
</protein>
<dbReference type="Gene3D" id="3.60.15.10">
    <property type="entry name" value="Ribonuclease Z/Hydroxyacylglutathione hydrolase-like"/>
    <property type="match status" value="1"/>
</dbReference>
<dbReference type="RefSeq" id="WP_058963923.1">
    <property type="nucleotide sequence ID" value="NZ_CABKVM010000016.1"/>
</dbReference>
<reference evidence="2 3" key="1">
    <citation type="submission" date="2019-03" db="EMBL/GenBank/DDBJ databases">
        <title>Genomic Encyclopedia of Type Strains, Phase IV (KMG-IV): sequencing the most valuable type-strain genomes for metagenomic binning, comparative biology and taxonomic classification.</title>
        <authorList>
            <person name="Goeker M."/>
        </authorList>
    </citation>
    <scope>NUCLEOTIDE SEQUENCE [LARGE SCALE GENOMIC DNA]</scope>
    <source>
        <strain evidence="2 3">DSM 100451</strain>
    </source>
</reference>
<dbReference type="GO" id="GO:0070813">
    <property type="term" value="P:hydrogen sulfide metabolic process"/>
    <property type="evidence" value="ECO:0007669"/>
    <property type="project" value="TreeGrafter"/>
</dbReference>
<organism evidence="2 3">
    <name type="scientific">Allofournierella massiliensis</name>
    <dbReference type="NCBI Taxonomy" id="1650663"/>
    <lineage>
        <taxon>Bacteria</taxon>
        <taxon>Bacillati</taxon>
        <taxon>Bacillota</taxon>
        <taxon>Clostridia</taxon>
        <taxon>Eubacteriales</taxon>
        <taxon>Oscillospiraceae</taxon>
        <taxon>Allofournierella</taxon>
    </lineage>
</organism>
<proteinExistence type="predicted"/>
<dbReference type="InterPro" id="IPR051682">
    <property type="entry name" value="Mito_Persulfide_Diox"/>
</dbReference>
<dbReference type="InterPro" id="IPR036866">
    <property type="entry name" value="RibonucZ/Hydroxyglut_hydro"/>
</dbReference>
<dbReference type="GO" id="GO:0006749">
    <property type="term" value="P:glutathione metabolic process"/>
    <property type="evidence" value="ECO:0007669"/>
    <property type="project" value="TreeGrafter"/>
</dbReference>
<feature type="domain" description="Metallo-beta-lactamase" evidence="1">
    <location>
        <begin position="35"/>
        <end position="225"/>
    </location>
</feature>
<dbReference type="InterPro" id="IPR001279">
    <property type="entry name" value="Metallo-B-lactamas"/>
</dbReference>
<evidence type="ECO:0000259" key="1">
    <source>
        <dbReference type="SMART" id="SM00849"/>
    </source>
</evidence>
<dbReference type="STRING" id="1650663.GCA_001486665_01480"/>
<dbReference type="PANTHER" id="PTHR43084">
    <property type="entry name" value="PERSULFIDE DIOXYGENASE ETHE1"/>
    <property type="match status" value="1"/>
</dbReference>
<name>A0A4R1QYV8_9FIRM</name>